<dbReference type="AlphaFoldDB" id="A0A975MKV0"/>
<keyword evidence="1" id="KW-0175">Coiled coil</keyword>
<feature type="domain" description="Transposase TnpC homeodomain" evidence="4">
    <location>
        <begin position="57"/>
        <end position="139"/>
    </location>
</feature>
<dbReference type="Pfam" id="PF13007">
    <property type="entry name" value="LZ_Tnp_IS66"/>
    <property type="match status" value="1"/>
</dbReference>
<dbReference type="KEGG" id="mpad:KEF85_08630"/>
<organism evidence="6 11">
    <name type="scientific">Methylomonas paludis</name>
    <dbReference type="NCBI Taxonomy" id="1173101"/>
    <lineage>
        <taxon>Bacteria</taxon>
        <taxon>Pseudomonadati</taxon>
        <taxon>Pseudomonadota</taxon>
        <taxon>Gammaproteobacteria</taxon>
        <taxon>Methylococcales</taxon>
        <taxon>Methylococcaceae</taxon>
        <taxon>Methylomonas</taxon>
    </lineage>
</organism>
<protein>
    <submittedName>
        <fullName evidence="6">IS66 family transposase</fullName>
    </submittedName>
</protein>
<dbReference type="KEGG" id="mpad:KEF85_05010"/>
<evidence type="ECO:0000259" key="4">
    <source>
        <dbReference type="Pfam" id="PF13007"/>
    </source>
</evidence>
<dbReference type="Pfam" id="PF13817">
    <property type="entry name" value="DDE_Tnp_IS66_C"/>
    <property type="match status" value="1"/>
</dbReference>
<dbReference type="PANTHER" id="PTHR33678">
    <property type="entry name" value="BLL1576 PROTEIN"/>
    <property type="match status" value="1"/>
</dbReference>
<evidence type="ECO:0000313" key="7">
    <source>
        <dbReference type="EMBL" id="QWF69609.1"/>
    </source>
</evidence>
<dbReference type="EMBL" id="CP073754">
    <property type="protein sequence ID" value="QWF69449.1"/>
    <property type="molecule type" value="Genomic_DNA"/>
</dbReference>
<reference evidence="6" key="1">
    <citation type="submission" date="2021-04" db="EMBL/GenBank/DDBJ databases">
        <title>Draft genome sequence data of methanotrophic Methylovulum sp. strain S1L and Methylomonas sp. strain S2AM isolated from boreal lake water columns.</title>
        <authorList>
            <person name="Rissanen A.J."/>
            <person name="Mangayil R."/>
            <person name="Svenning M.M."/>
            <person name="Khanongnuch R."/>
        </authorList>
    </citation>
    <scope>NUCLEOTIDE SEQUENCE</scope>
    <source>
        <strain evidence="6">S2AM</strain>
    </source>
</reference>
<dbReference type="InterPro" id="IPR024463">
    <property type="entry name" value="Transposase_TnpC_homeodom"/>
</dbReference>
<keyword evidence="11" id="KW-1185">Reference proteome</keyword>
<evidence type="ECO:0000313" key="10">
    <source>
        <dbReference type="EMBL" id="QWF72176.1"/>
    </source>
</evidence>
<dbReference type="EMBL" id="CP073754">
    <property type="protein sequence ID" value="QWF69609.1"/>
    <property type="molecule type" value="Genomic_DNA"/>
</dbReference>
<feature type="domain" description="Transposase IS66 central" evidence="3">
    <location>
        <begin position="211"/>
        <end position="498"/>
    </location>
</feature>
<sequence>MILSHFSSIEHDEHSAILLPEMLAELLEKAQRVDELTQAVELKSEVIATLNQRIQLLEEALRLSKIKRFAPSSEQSGQTSLFDEAEVEATVELEAATDAAVDTVEAVDSSVESEASEPNPPKPKPGRKPFASHLPRKQIFITLSDEEKAGAITTFFTKVKEELDIIPAQVRVLEYMQEKAVFLEPAQAETQRRIIAAALPKHPVPGAMGSIDLMCNVIIYKYCDGLPLYRLENILARYGGELSRATLANWVIALARTLQPLINLIRDHQLAGNIIMADETRVQVLKEPGRPATSDKFMWVTLGGTPGQPSVLFEYDPTRSQEVPLRLLEGFSGYLQTDGYAAYNAACIINHIIQLGCWDHARRKFKEAQDAQPKPKKGKQHKASKADHMLSLINTLYMIERQIKTLSAAERFQQRCKRSLPVLKKLRAYLDDNQHKVPKDSLTGKAMTYMSNQWDKLMVYCSNGELNISNILAENAIRPFVMGRKAWLFSDTPKGAQASAIHYSLIETAKANGLEPCAYLTHVLKALPYADTVEKIEALLPWNLKNTDFAR</sequence>
<dbReference type="KEGG" id="mpad:KEF85_14260"/>
<proteinExistence type="predicted"/>
<dbReference type="InterPro" id="IPR039552">
    <property type="entry name" value="IS66_C"/>
</dbReference>
<dbReference type="NCBIfam" id="NF033517">
    <property type="entry name" value="transpos_IS66"/>
    <property type="match status" value="1"/>
</dbReference>
<dbReference type="InterPro" id="IPR052344">
    <property type="entry name" value="Transposase-related"/>
</dbReference>
<dbReference type="KEGG" id="mpad:KEF85_06925"/>
<feature type="compositionally biased region" description="Low complexity" evidence="2">
    <location>
        <begin position="104"/>
        <end position="117"/>
    </location>
</feature>
<dbReference type="InterPro" id="IPR004291">
    <property type="entry name" value="Transposase_IS66_central"/>
</dbReference>
<gene>
    <name evidence="9" type="ORF">KEF85_05010</name>
    <name evidence="10" type="ORF">KEF85_06925</name>
    <name evidence="6" type="ORF">KEF85_08630</name>
    <name evidence="7" type="ORF">KEF85_09465</name>
    <name evidence="8" type="ORF">KEF85_14260</name>
</gene>
<dbReference type="Pfam" id="PF03050">
    <property type="entry name" value="DDE_Tnp_IS66"/>
    <property type="match status" value="1"/>
</dbReference>
<dbReference type="KEGG" id="mpad:KEF85_09465"/>
<feature type="domain" description="Transposase IS66 C-terminal" evidence="5">
    <location>
        <begin position="504"/>
        <end position="542"/>
    </location>
</feature>
<feature type="coiled-coil region" evidence="1">
    <location>
        <begin position="33"/>
        <end position="67"/>
    </location>
</feature>
<accession>A0A975MKV0</accession>
<dbReference type="EMBL" id="CP073754">
    <property type="protein sequence ID" value="QWF71831.1"/>
    <property type="molecule type" value="Genomic_DNA"/>
</dbReference>
<evidence type="ECO:0000313" key="8">
    <source>
        <dbReference type="EMBL" id="QWF70483.1"/>
    </source>
</evidence>
<name>A0A975MKV0_9GAMM</name>
<evidence type="ECO:0000259" key="3">
    <source>
        <dbReference type="Pfam" id="PF03050"/>
    </source>
</evidence>
<evidence type="ECO:0000256" key="2">
    <source>
        <dbReference type="SAM" id="MobiDB-lite"/>
    </source>
</evidence>
<dbReference type="Proteomes" id="UP000676649">
    <property type="component" value="Chromosome"/>
</dbReference>
<dbReference type="EMBL" id="CP073754">
    <property type="protein sequence ID" value="QWF70483.1"/>
    <property type="molecule type" value="Genomic_DNA"/>
</dbReference>
<evidence type="ECO:0000259" key="5">
    <source>
        <dbReference type="Pfam" id="PF13817"/>
    </source>
</evidence>
<feature type="region of interest" description="Disordered" evidence="2">
    <location>
        <begin position="104"/>
        <end position="131"/>
    </location>
</feature>
<dbReference type="EMBL" id="CP073754">
    <property type="protein sequence ID" value="QWF72176.1"/>
    <property type="molecule type" value="Genomic_DNA"/>
</dbReference>
<evidence type="ECO:0000313" key="6">
    <source>
        <dbReference type="EMBL" id="QWF69449.1"/>
    </source>
</evidence>
<evidence type="ECO:0000313" key="9">
    <source>
        <dbReference type="EMBL" id="QWF71831.1"/>
    </source>
</evidence>
<evidence type="ECO:0000313" key="11">
    <source>
        <dbReference type="Proteomes" id="UP000676649"/>
    </source>
</evidence>
<evidence type="ECO:0000256" key="1">
    <source>
        <dbReference type="SAM" id="Coils"/>
    </source>
</evidence>
<dbReference type="RefSeq" id="WP_215579402.1">
    <property type="nucleotide sequence ID" value="NZ_CP073754.1"/>
</dbReference>